<protein>
    <submittedName>
        <fullName evidence="1">Uncharacterized protein</fullName>
    </submittedName>
</protein>
<organism evidence="1 2">
    <name type="scientific">Purpureocillium lilacinum</name>
    <name type="common">Paecilomyces lilacinus</name>
    <dbReference type="NCBI Taxonomy" id="33203"/>
    <lineage>
        <taxon>Eukaryota</taxon>
        <taxon>Fungi</taxon>
        <taxon>Dikarya</taxon>
        <taxon>Ascomycota</taxon>
        <taxon>Pezizomycotina</taxon>
        <taxon>Sordariomycetes</taxon>
        <taxon>Hypocreomycetidae</taxon>
        <taxon>Hypocreales</taxon>
        <taxon>Ophiocordycipitaceae</taxon>
        <taxon>Purpureocillium</taxon>
    </lineage>
</organism>
<comment type="caution">
    <text evidence="1">The sequence shown here is derived from an EMBL/GenBank/DDBJ whole genome shotgun (WGS) entry which is preliminary data.</text>
</comment>
<evidence type="ECO:0000313" key="1">
    <source>
        <dbReference type="EMBL" id="PWI64480.1"/>
    </source>
</evidence>
<dbReference type="EMBL" id="LCWV01000059">
    <property type="protein sequence ID" value="PWI64480.1"/>
    <property type="molecule type" value="Genomic_DNA"/>
</dbReference>
<dbReference type="Proteomes" id="UP000245956">
    <property type="component" value="Unassembled WGS sequence"/>
</dbReference>
<reference evidence="1 2" key="1">
    <citation type="journal article" date="2016" name="Front. Microbiol.">
        <title>Genome and transcriptome sequences reveal the specific parasitism of the nematophagous Purpureocillium lilacinum 36-1.</title>
        <authorList>
            <person name="Xie J."/>
            <person name="Li S."/>
            <person name="Mo C."/>
            <person name="Xiao X."/>
            <person name="Peng D."/>
            <person name="Wang G."/>
            <person name="Xiao Y."/>
        </authorList>
    </citation>
    <scope>NUCLEOTIDE SEQUENCE [LARGE SCALE GENOMIC DNA]</scope>
    <source>
        <strain evidence="1 2">36-1</strain>
    </source>
</reference>
<evidence type="ECO:0000313" key="2">
    <source>
        <dbReference type="Proteomes" id="UP000245956"/>
    </source>
</evidence>
<dbReference type="AlphaFoldDB" id="A0A2U3DQF4"/>
<name>A0A2U3DQF4_PURLI</name>
<proteinExistence type="predicted"/>
<accession>A0A2U3DQF4</accession>
<sequence>MAMPYPEGEVFFKRSALKIAKGNGEHPWSFNPDNAKDFASHILVEYIYNRPDGHDGKRCYSVYSEVGGSKYYRPSSFNIMFSNTQEKSETPAGQGHKPRGVEMKRIIQVETLSDAKEYRDNANGGPDKVTILPIPVGKDEKYMFIDLVVPVRAIYLPLAQKVDNLDPDLCTYIMIDFRFRKGVEMMFTGYYPGGDGMSYRYGMNRIYNPESMEQMIKKEAPTHPQHKPQPFSYKEGLGRQAGRTLQIDLRGVYNLLIVPRQLRSPDKGLYKPANPDDSLIRNHPEGITTIFNKTPAKIERDFQLLDYSKVISDHFGVDVTWQPYEYNEQSSSLVSQIFFLGVESGLNLIPVVGPLVSTGFSIFMEAVSDPEEFAKKDILKLKDIKDANGKLVGGDVIKDAVETAKDIAKNLAKKGKGKTGLTVIKLATS</sequence>
<gene>
    <name evidence="1" type="ORF">PCL_09635</name>
</gene>